<dbReference type="AlphaFoldDB" id="A0A0R1JSR7"/>
<reference evidence="3 4" key="1">
    <citation type="journal article" date="2015" name="Genome Announc.">
        <title>Expanding the biotechnology potential of lactobacilli through comparative genomics of 213 strains and associated genera.</title>
        <authorList>
            <person name="Sun Z."/>
            <person name="Harris H.M."/>
            <person name="McCann A."/>
            <person name="Guo C."/>
            <person name="Argimon S."/>
            <person name="Zhang W."/>
            <person name="Yang X."/>
            <person name="Jeffery I.B."/>
            <person name="Cooney J.C."/>
            <person name="Kagawa T.F."/>
            <person name="Liu W."/>
            <person name="Song Y."/>
            <person name="Salvetti E."/>
            <person name="Wrobel A."/>
            <person name="Rasinkangas P."/>
            <person name="Parkhill J."/>
            <person name="Rea M.C."/>
            <person name="O'Sullivan O."/>
            <person name="Ritari J."/>
            <person name="Douillard F.P."/>
            <person name="Paul Ross R."/>
            <person name="Yang R."/>
            <person name="Briner A.E."/>
            <person name="Felis G.E."/>
            <person name="de Vos W.M."/>
            <person name="Barrangou R."/>
            <person name="Klaenhammer T.R."/>
            <person name="Caufield P.W."/>
            <person name="Cui Y."/>
            <person name="Zhang H."/>
            <person name="O'Toole P.W."/>
        </authorList>
    </citation>
    <scope>NUCLEOTIDE SEQUENCE [LARGE SCALE GENOMIC DNA]</scope>
    <source>
        <strain evidence="3 4">JCM 17158</strain>
    </source>
</reference>
<evidence type="ECO:0000259" key="2">
    <source>
        <dbReference type="Pfam" id="PF13240"/>
    </source>
</evidence>
<feature type="transmembrane region" description="Helical" evidence="1">
    <location>
        <begin position="62"/>
        <end position="81"/>
    </location>
</feature>
<dbReference type="InterPro" id="IPR026870">
    <property type="entry name" value="Zinc_ribbon_dom"/>
</dbReference>
<protein>
    <recommendedName>
        <fullName evidence="2">Zinc-ribbon domain-containing protein</fullName>
    </recommendedName>
</protein>
<comment type="caution">
    <text evidence="3">The sequence shown here is derived from an EMBL/GenBank/DDBJ whole genome shotgun (WGS) entry which is preliminary data.</text>
</comment>
<evidence type="ECO:0000313" key="4">
    <source>
        <dbReference type="Proteomes" id="UP000051804"/>
    </source>
</evidence>
<proteinExistence type="predicted"/>
<dbReference type="EMBL" id="AZDJ01000001">
    <property type="protein sequence ID" value="KRK74352.1"/>
    <property type="molecule type" value="Genomic_DNA"/>
</dbReference>
<feature type="domain" description="Zinc-ribbon" evidence="2">
    <location>
        <begin position="5"/>
        <end position="27"/>
    </location>
</feature>
<sequence length="252" mass="27369">MMMKYCEHCGAALTAADKFCPKCGTPVAAATTPAPAPQAAQPITPIAPVAAAQPAKPKRTKWLLGIGAAVVVILAAGGWWYTHQLYNLTHSRFRQATVYAWQGESGSQFGGVSPTGHKTNVAYMTFTPNGKVYWVAMTKVEAGVYHGVASTGTYQLKHNQLTFHLTARSYAVRTDSVASLMTKTPKIAYKTNSNDGTYSYSLVKDQLFKYDYTSKAGKVYHETFKPTAAPVTVDKGGFDAQSIFTRWQAAKH</sequence>
<dbReference type="Pfam" id="PF13240">
    <property type="entry name" value="Zn_Ribbon_1"/>
    <property type="match status" value="1"/>
</dbReference>
<evidence type="ECO:0000313" key="3">
    <source>
        <dbReference type="EMBL" id="KRK74352.1"/>
    </source>
</evidence>
<organism evidence="3 4">
    <name type="scientific">Lacticaseibacillus nasuensis JCM 17158</name>
    <dbReference type="NCBI Taxonomy" id="1291734"/>
    <lineage>
        <taxon>Bacteria</taxon>
        <taxon>Bacillati</taxon>
        <taxon>Bacillota</taxon>
        <taxon>Bacilli</taxon>
        <taxon>Lactobacillales</taxon>
        <taxon>Lactobacillaceae</taxon>
        <taxon>Lacticaseibacillus</taxon>
    </lineage>
</organism>
<dbReference type="PATRIC" id="fig|1291734.4.peg.983"/>
<name>A0A0R1JSR7_9LACO</name>
<evidence type="ECO:0000256" key="1">
    <source>
        <dbReference type="SAM" id="Phobius"/>
    </source>
</evidence>
<dbReference type="Proteomes" id="UP000051804">
    <property type="component" value="Unassembled WGS sequence"/>
</dbReference>
<gene>
    <name evidence="3" type="ORF">FD02_GL000957</name>
</gene>
<keyword evidence="1" id="KW-0472">Membrane</keyword>
<keyword evidence="1" id="KW-1133">Transmembrane helix</keyword>
<dbReference type="STRING" id="1291734.FD02_GL000957"/>
<keyword evidence="1" id="KW-0812">Transmembrane</keyword>
<accession>A0A0R1JSR7</accession>
<keyword evidence="4" id="KW-1185">Reference proteome</keyword>